<evidence type="ECO:0000313" key="2">
    <source>
        <dbReference type="EMBL" id="MCX2938127.1"/>
    </source>
</evidence>
<reference evidence="2 3" key="1">
    <citation type="submission" date="2022-11" db="EMBL/GenBank/DDBJ databases">
        <title>Mycobacterium sp. nov.</title>
        <authorList>
            <person name="Papic B."/>
            <person name="Spicic S."/>
            <person name="Duvnjak S."/>
        </authorList>
    </citation>
    <scope>NUCLEOTIDE SEQUENCE [LARGE SCALE GENOMIC DNA]</scope>
    <source>
        <strain evidence="2 3">CVI_P4</strain>
    </source>
</reference>
<organism evidence="2 3">
    <name type="scientific">Mycobacterium pinniadriaticum</name>
    <dbReference type="NCBI Taxonomy" id="2994102"/>
    <lineage>
        <taxon>Bacteria</taxon>
        <taxon>Bacillati</taxon>
        <taxon>Actinomycetota</taxon>
        <taxon>Actinomycetes</taxon>
        <taxon>Mycobacteriales</taxon>
        <taxon>Mycobacteriaceae</taxon>
        <taxon>Mycobacterium</taxon>
    </lineage>
</organism>
<sequence length="300" mass="33211">MRLAVVSLARSEDTMLVEVLEDVVFPILDAGPSQLVEVARAPHAWPDRGPQIFMSDVRFRAPLERPPSIRDFMVYEAHLVNSLSAWGQRPPESWYREPVFYFSNPAAVIGDGDVVRRPSLCKKLDYEVELAAVIGCEVSDLDASDPNVMDCVSGFTLMNDWSARDLAAEEMKHHLGPAKGKDFSTSLGPWLVTTDEFSGELSNGIVSERVTARVNGEIYTDNSFADMTFPWPAILQRASANTTLLPGDVIGSGTVGFGCLLELRIKNKELGFEKYRFLEDGDVVEIEAPRFGVLRNIVQA</sequence>
<feature type="domain" description="Fumarylacetoacetase-like C-terminal" evidence="1">
    <location>
        <begin position="72"/>
        <end position="298"/>
    </location>
</feature>
<dbReference type="InterPro" id="IPR036663">
    <property type="entry name" value="Fumarylacetoacetase_C_sf"/>
</dbReference>
<dbReference type="GO" id="GO:0016787">
    <property type="term" value="F:hydrolase activity"/>
    <property type="evidence" value="ECO:0007669"/>
    <property type="project" value="UniProtKB-KW"/>
</dbReference>
<dbReference type="Proteomes" id="UP001300745">
    <property type="component" value="Unassembled WGS sequence"/>
</dbReference>
<comment type="caution">
    <text evidence="2">The sequence shown here is derived from an EMBL/GenBank/DDBJ whole genome shotgun (WGS) entry which is preliminary data.</text>
</comment>
<dbReference type="RefSeq" id="WP_265997947.1">
    <property type="nucleotide sequence ID" value="NZ_JAPJDN010000012.1"/>
</dbReference>
<dbReference type="PANTHER" id="PTHR43211">
    <property type="entry name" value="FUMARYLACETOACETATE HYDROLASE"/>
    <property type="match status" value="1"/>
</dbReference>
<dbReference type="Pfam" id="PF01557">
    <property type="entry name" value="FAA_hydrolase"/>
    <property type="match status" value="1"/>
</dbReference>
<proteinExistence type="predicted"/>
<dbReference type="SUPFAM" id="SSF56529">
    <property type="entry name" value="FAH"/>
    <property type="match status" value="1"/>
</dbReference>
<gene>
    <name evidence="2" type="ORF">ORI27_15575</name>
</gene>
<dbReference type="InterPro" id="IPR011234">
    <property type="entry name" value="Fumarylacetoacetase-like_C"/>
</dbReference>
<dbReference type="Gene3D" id="3.90.850.10">
    <property type="entry name" value="Fumarylacetoacetase-like, C-terminal domain"/>
    <property type="match status" value="1"/>
</dbReference>
<accession>A0ABT3SFG2</accession>
<evidence type="ECO:0000313" key="3">
    <source>
        <dbReference type="Proteomes" id="UP001300745"/>
    </source>
</evidence>
<name>A0ABT3SFG2_9MYCO</name>
<dbReference type="PANTHER" id="PTHR43211:SF1">
    <property type="entry name" value="BLL6422 PROTEIN"/>
    <property type="match status" value="1"/>
</dbReference>
<protein>
    <submittedName>
        <fullName evidence="2">Fumarylacetoacetate hydrolase family protein</fullName>
    </submittedName>
</protein>
<evidence type="ECO:0000259" key="1">
    <source>
        <dbReference type="Pfam" id="PF01557"/>
    </source>
</evidence>
<dbReference type="EMBL" id="JAPJDO010000012">
    <property type="protein sequence ID" value="MCX2938127.1"/>
    <property type="molecule type" value="Genomic_DNA"/>
</dbReference>
<keyword evidence="3" id="KW-1185">Reference proteome</keyword>
<keyword evidence="2" id="KW-0378">Hydrolase</keyword>